<dbReference type="PANTHER" id="PTHR38448:SF2">
    <property type="entry name" value="REGULATORY PROTEIN YLBF"/>
    <property type="match status" value="1"/>
</dbReference>
<dbReference type="Gene3D" id="1.20.1500.10">
    <property type="entry name" value="YheA/YmcA-like"/>
    <property type="match status" value="1"/>
</dbReference>
<keyword evidence="3" id="KW-1185">Reference proteome</keyword>
<accession>A0A4S3PX66</accession>
<keyword evidence="1" id="KW-0175">Coiled coil</keyword>
<name>A0A4S3PX66_9BACI</name>
<dbReference type="PANTHER" id="PTHR38448">
    <property type="entry name" value="REGULATORY PROTEIN YLBF-RELATED"/>
    <property type="match status" value="1"/>
</dbReference>
<protein>
    <submittedName>
        <fullName evidence="2">YlbF family regulator</fullName>
    </submittedName>
</protein>
<feature type="coiled-coil region" evidence="1">
    <location>
        <begin position="36"/>
        <end position="113"/>
    </location>
</feature>
<dbReference type="SUPFAM" id="SSF158622">
    <property type="entry name" value="YheA/YmcA-like"/>
    <property type="match status" value="1"/>
</dbReference>
<organism evidence="2 3">
    <name type="scientific">Bacillus timonensis</name>
    <dbReference type="NCBI Taxonomy" id="1033734"/>
    <lineage>
        <taxon>Bacteria</taxon>
        <taxon>Bacillati</taxon>
        <taxon>Bacillota</taxon>
        <taxon>Bacilli</taxon>
        <taxon>Bacillales</taxon>
        <taxon>Bacillaceae</taxon>
        <taxon>Bacillus</taxon>
    </lineage>
</organism>
<evidence type="ECO:0000313" key="3">
    <source>
        <dbReference type="Proteomes" id="UP000306477"/>
    </source>
</evidence>
<dbReference type="InterPro" id="IPR010368">
    <property type="entry name" value="Com_YlbF"/>
</dbReference>
<comment type="caution">
    <text evidence="2">The sequence shown here is derived from an EMBL/GenBank/DDBJ whole genome shotgun (WGS) entry which is preliminary data.</text>
</comment>
<dbReference type="RefSeq" id="WP_136378236.1">
    <property type="nucleotide sequence ID" value="NZ_SLUB01000004.1"/>
</dbReference>
<proteinExistence type="predicted"/>
<dbReference type="OrthoDB" id="2157513at2"/>
<sequence>MIATIEKIEILDEAQEISSMILHSELAEEYRSCLYNLQQDREAQKLIAEFQRMKEKYEEVQRFGKYHPDFRTVSKETRELKRQLDLQESIANFKKAEDNLQKVLDEISVLLGEAVSKHIKVPTGNPYFDSISSCGGGCGSGGACGCK</sequence>
<reference evidence="2 3" key="1">
    <citation type="journal article" date="2019" name="Indoor Air">
        <title>Impacts of indoor surface finishes on bacterial viability.</title>
        <authorList>
            <person name="Hu J."/>
            <person name="Maamar S.B."/>
            <person name="Glawe A.J."/>
            <person name="Gottel N."/>
            <person name="Gilbert J.A."/>
            <person name="Hartmann E.M."/>
        </authorList>
    </citation>
    <scope>NUCLEOTIDE SEQUENCE [LARGE SCALE GENOMIC DNA]</scope>
    <source>
        <strain evidence="2 3">AF060A6</strain>
    </source>
</reference>
<evidence type="ECO:0000256" key="1">
    <source>
        <dbReference type="SAM" id="Coils"/>
    </source>
</evidence>
<dbReference type="AlphaFoldDB" id="A0A4S3PX66"/>
<dbReference type="Proteomes" id="UP000306477">
    <property type="component" value="Unassembled WGS sequence"/>
</dbReference>
<dbReference type="EMBL" id="SLUB01000004">
    <property type="protein sequence ID" value="THE14358.1"/>
    <property type="molecule type" value="Genomic_DNA"/>
</dbReference>
<dbReference type="InterPro" id="IPR023378">
    <property type="entry name" value="YheA/YmcA-like_dom_sf"/>
</dbReference>
<dbReference type="Pfam" id="PF06133">
    <property type="entry name" value="Com_YlbF"/>
    <property type="match status" value="1"/>
</dbReference>
<dbReference type="InterPro" id="IPR052767">
    <property type="entry name" value="Bact_com_dev_regulator"/>
</dbReference>
<evidence type="ECO:0000313" key="2">
    <source>
        <dbReference type="EMBL" id="THE14358.1"/>
    </source>
</evidence>
<gene>
    <name evidence="2" type="ORF">E1I69_03535</name>
</gene>
<dbReference type="STRING" id="1033734.GCA_000285535_00813"/>